<protein>
    <submittedName>
        <fullName evidence="2">Uncharacterized protein</fullName>
    </submittedName>
</protein>
<organism evidence="2 3">
    <name type="scientific">Rosa chinensis</name>
    <name type="common">China rose</name>
    <dbReference type="NCBI Taxonomy" id="74649"/>
    <lineage>
        <taxon>Eukaryota</taxon>
        <taxon>Viridiplantae</taxon>
        <taxon>Streptophyta</taxon>
        <taxon>Embryophyta</taxon>
        <taxon>Tracheophyta</taxon>
        <taxon>Spermatophyta</taxon>
        <taxon>Magnoliopsida</taxon>
        <taxon>eudicotyledons</taxon>
        <taxon>Gunneridae</taxon>
        <taxon>Pentapetalae</taxon>
        <taxon>rosids</taxon>
        <taxon>fabids</taxon>
        <taxon>Rosales</taxon>
        <taxon>Rosaceae</taxon>
        <taxon>Rosoideae</taxon>
        <taxon>Rosoideae incertae sedis</taxon>
        <taxon>Rosa</taxon>
    </lineage>
</organism>
<keyword evidence="3" id="KW-1185">Reference proteome</keyword>
<accession>A0A2P6P8C2</accession>
<name>A0A2P6P8C2_ROSCH</name>
<comment type="caution">
    <text evidence="2">The sequence shown here is derived from an EMBL/GenBank/DDBJ whole genome shotgun (WGS) entry which is preliminary data.</text>
</comment>
<keyword evidence="1" id="KW-0472">Membrane</keyword>
<reference evidence="2 3" key="1">
    <citation type="journal article" date="2018" name="Nat. Genet.">
        <title>The Rosa genome provides new insights in the design of modern roses.</title>
        <authorList>
            <person name="Bendahmane M."/>
        </authorList>
    </citation>
    <scope>NUCLEOTIDE SEQUENCE [LARGE SCALE GENOMIC DNA]</scope>
    <source>
        <strain evidence="3">cv. Old Blush</strain>
    </source>
</reference>
<dbReference type="EMBL" id="PDCK01000045">
    <property type="protein sequence ID" value="PRQ18169.1"/>
    <property type="molecule type" value="Genomic_DNA"/>
</dbReference>
<feature type="transmembrane region" description="Helical" evidence="1">
    <location>
        <begin position="6"/>
        <end position="26"/>
    </location>
</feature>
<gene>
    <name evidence="2" type="ORF">RchiOBHm_Chr7g0203011</name>
</gene>
<keyword evidence="1" id="KW-1133">Transmembrane helix</keyword>
<dbReference type="Proteomes" id="UP000238479">
    <property type="component" value="Chromosome 7"/>
</dbReference>
<dbReference type="AlphaFoldDB" id="A0A2P6P8C2"/>
<proteinExistence type="predicted"/>
<evidence type="ECO:0000313" key="2">
    <source>
        <dbReference type="EMBL" id="PRQ18169.1"/>
    </source>
</evidence>
<evidence type="ECO:0000256" key="1">
    <source>
        <dbReference type="SAM" id="Phobius"/>
    </source>
</evidence>
<dbReference type="Gramene" id="PRQ18169">
    <property type="protein sequence ID" value="PRQ18169"/>
    <property type="gene ID" value="RchiOBHm_Chr7g0203011"/>
</dbReference>
<keyword evidence="1" id="KW-0812">Transmembrane</keyword>
<evidence type="ECO:0000313" key="3">
    <source>
        <dbReference type="Proteomes" id="UP000238479"/>
    </source>
</evidence>
<sequence>MSIMPSVFFFLINFFSIIFFSFVLSLSSSFFRAHSLASNAALLTSHNREKK</sequence>